<name>A0AAP0GEH6_9ASPA</name>
<dbReference type="PANTHER" id="PTHR34365">
    <property type="entry name" value="ENOLASE (DUF1399)"/>
    <property type="match status" value="1"/>
</dbReference>
<gene>
    <name evidence="3" type="ORF">KSP39_PZI001615</name>
</gene>
<reference evidence="3 4" key="1">
    <citation type="journal article" date="2022" name="Nat. Plants">
        <title>Genomes of leafy and leafless Platanthera orchids illuminate the evolution of mycoheterotrophy.</title>
        <authorList>
            <person name="Li M.H."/>
            <person name="Liu K.W."/>
            <person name="Li Z."/>
            <person name="Lu H.C."/>
            <person name="Ye Q.L."/>
            <person name="Zhang D."/>
            <person name="Wang J.Y."/>
            <person name="Li Y.F."/>
            <person name="Zhong Z.M."/>
            <person name="Liu X."/>
            <person name="Yu X."/>
            <person name="Liu D.K."/>
            <person name="Tu X.D."/>
            <person name="Liu B."/>
            <person name="Hao Y."/>
            <person name="Liao X.Y."/>
            <person name="Jiang Y.T."/>
            <person name="Sun W.H."/>
            <person name="Chen J."/>
            <person name="Chen Y.Q."/>
            <person name="Ai Y."/>
            <person name="Zhai J.W."/>
            <person name="Wu S.S."/>
            <person name="Zhou Z."/>
            <person name="Hsiao Y.Y."/>
            <person name="Wu W.L."/>
            <person name="Chen Y.Y."/>
            <person name="Lin Y.F."/>
            <person name="Hsu J.L."/>
            <person name="Li C.Y."/>
            <person name="Wang Z.W."/>
            <person name="Zhao X."/>
            <person name="Zhong W.Y."/>
            <person name="Ma X.K."/>
            <person name="Ma L."/>
            <person name="Huang J."/>
            <person name="Chen G.Z."/>
            <person name="Huang M.Z."/>
            <person name="Huang L."/>
            <person name="Peng D.H."/>
            <person name="Luo Y.B."/>
            <person name="Zou S.Q."/>
            <person name="Chen S.P."/>
            <person name="Lan S."/>
            <person name="Tsai W.C."/>
            <person name="Van de Peer Y."/>
            <person name="Liu Z.J."/>
        </authorList>
    </citation>
    <scope>NUCLEOTIDE SEQUENCE [LARGE SCALE GENOMIC DNA]</scope>
    <source>
        <strain evidence="3">Lor287</strain>
    </source>
</reference>
<dbReference type="InterPro" id="IPR057518">
    <property type="entry name" value="GRDP_C"/>
</dbReference>
<evidence type="ECO:0000259" key="2">
    <source>
        <dbReference type="Pfam" id="PF25335"/>
    </source>
</evidence>
<sequence>MFTNKPPNMSGHASSSPDSSAANSLSGSHRRYDGTIKGATATASASSAEETKIRISIDLVAAARRHLAFLRSIAVSSLPHHHAAIICSIRRYEQIWMPMMAVLSGESSSAPMLLPPPDVDWVWLCHCFDQERYREYCLSRFGTLVDRPAILDEENEEYAADLCREIWNLRHPSEPFDLEIDADNSSEAATSDSCSSSGIFAAVAKHMELHSFYSDPFVSETVYLVSARQRYLNFLHLLKKSAVESFRIVPTADIRLMWHTHQSFPGRYQADMGEMGDFWRRVVGFGDWKGTEEAAENTMIVWEAAFDEPYEHAGAAVDLTASPGRLLFNCDASASDVNGVYKGLQPRFLMEPTLLWWDKGLSVVVMHNLHFSILITRIVIEVMVFLKGKMEEKKSHNVSKKFLRMRTLRCHKELKLDYSNYTTSPGQWKRAWHLYCEFATRGIVIEVYQHGRSCLKNNKVLKRIYFYWNDLLRSAKLTLVRELEFNVQALASVTPPVQVAYLLRSVPDCVTDDSGAMISDLILRLNHYRPQEGRWLSRTILDHAGRECFVIRTRVGRGFWRRGGETPTAVKWEDKIVEVREGQWSYIASSVGHAPEKVVGTATPAREDSEGRNTVWSFSTGDILTLRWEHGLCLQLQNTRSDLSVAVQPGRKQQYQVKEANPEQEQYYMTVMRSSPENQGGKATALLNWKLQAAEFSPEEDAVFVLLLNMAVLRTMSRARREDIGGLLVRHRVRQVSPGSRDWGSVLFPGGPSCDLSPHLKPWYWSNAEEALASAEDDEWRPRIFKYSPADGKDELYRAGIVS</sequence>
<feature type="compositionally biased region" description="Low complexity" evidence="1">
    <location>
        <begin position="10"/>
        <end position="27"/>
    </location>
</feature>
<dbReference type="InterPro" id="IPR009836">
    <property type="entry name" value="GRDP-like"/>
</dbReference>
<feature type="domain" description="GRPD C-terminal" evidence="2">
    <location>
        <begin position="540"/>
        <end position="696"/>
    </location>
</feature>
<organism evidence="3 4">
    <name type="scientific">Platanthera zijinensis</name>
    <dbReference type="NCBI Taxonomy" id="2320716"/>
    <lineage>
        <taxon>Eukaryota</taxon>
        <taxon>Viridiplantae</taxon>
        <taxon>Streptophyta</taxon>
        <taxon>Embryophyta</taxon>
        <taxon>Tracheophyta</taxon>
        <taxon>Spermatophyta</taxon>
        <taxon>Magnoliopsida</taxon>
        <taxon>Liliopsida</taxon>
        <taxon>Asparagales</taxon>
        <taxon>Orchidaceae</taxon>
        <taxon>Orchidoideae</taxon>
        <taxon>Orchideae</taxon>
        <taxon>Orchidinae</taxon>
        <taxon>Platanthera</taxon>
    </lineage>
</organism>
<dbReference type="EMBL" id="JBBWWQ010000002">
    <property type="protein sequence ID" value="KAK8954833.1"/>
    <property type="molecule type" value="Genomic_DNA"/>
</dbReference>
<accession>A0AAP0GEH6</accession>
<keyword evidence="4" id="KW-1185">Reference proteome</keyword>
<comment type="caution">
    <text evidence="3">The sequence shown here is derived from an EMBL/GenBank/DDBJ whole genome shotgun (WGS) entry which is preliminary data.</text>
</comment>
<feature type="region of interest" description="Disordered" evidence="1">
    <location>
        <begin position="1"/>
        <end position="28"/>
    </location>
</feature>
<evidence type="ECO:0000313" key="3">
    <source>
        <dbReference type="EMBL" id="KAK8954833.1"/>
    </source>
</evidence>
<dbReference type="Proteomes" id="UP001418222">
    <property type="component" value="Unassembled WGS sequence"/>
</dbReference>
<dbReference type="Pfam" id="PF25335">
    <property type="entry name" value="GRDP_C"/>
    <property type="match status" value="1"/>
</dbReference>
<proteinExistence type="predicted"/>
<dbReference type="AlphaFoldDB" id="A0AAP0GEH6"/>
<protein>
    <recommendedName>
        <fullName evidence="2">GRPD C-terminal domain-containing protein</fullName>
    </recommendedName>
</protein>
<dbReference type="PANTHER" id="PTHR34365:SF2">
    <property type="entry name" value="ENOLASE (DUF1399)"/>
    <property type="match status" value="1"/>
</dbReference>
<dbReference type="Pfam" id="PF07173">
    <property type="entry name" value="GRDP-like"/>
    <property type="match status" value="1"/>
</dbReference>
<evidence type="ECO:0000256" key="1">
    <source>
        <dbReference type="SAM" id="MobiDB-lite"/>
    </source>
</evidence>
<evidence type="ECO:0000313" key="4">
    <source>
        <dbReference type="Proteomes" id="UP001418222"/>
    </source>
</evidence>